<dbReference type="FunFam" id="2.10.10.10:FF:000005">
    <property type="entry name" value="Epididymal sperm binding protein 1"/>
    <property type="match status" value="1"/>
</dbReference>
<evidence type="ECO:0000313" key="11">
    <source>
        <dbReference type="RefSeq" id="XP_032341798.1"/>
    </source>
</evidence>
<dbReference type="KEGG" id="cfr:102524381"/>
<keyword evidence="5 7" id="KW-1015">Disulfide bond</keyword>
<comment type="subcellular location">
    <subcellularLocation>
        <location evidence="1">Secreted</location>
    </subcellularLocation>
</comment>
<dbReference type="PROSITE" id="PS00023">
    <property type="entry name" value="FN2_1"/>
    <property type="match status" value="1"/>
</dbReference>
<dbReference type="Gene3D" id="2.10.10.10">
    <property type="entry name" value="Fibronectin, type II, collagen-binding"/>
    <property type="match status" value="2"/>
</dbReference>
<name>A0A8B8TJ21_CAMFR</name>
<evidence type="ECO:0000256" key="5">
    <source>
        <dbReference type="ARBA" id="ARBA00023157"/>
    </source>
</evidence>
<dbReference type="GO" id="GO:0005615">
    <property type="term" value="C:extracellular space"/>
    <property type="evidence" value="ECO:0007669"/>
    <property type="project" value="UniProtKB-ARBA"/>
</dbReference>
<gene>
    <name evidence="11" type="primary">LOC102524381</name>
</gene>
<keyword evidence="4" id="KW-0677">Repeat</keyword>
<evidence type="ECO:0000256" key="1">
    <source>
        <dbReference type="ARBA" id="ARBA00004613"/>
    </source>
</evidence>
<dbReference type="InterPro" id="IPR000562">
    <property type="entry name" value="FN_type2_dom"/>
</dbReference>
<dbReference type="InterPro" id="IPR051666">
    <property type="entry name" value="SP_Capacitation_Regulator"/>
</dbReference>
<dbReference type="PROSITE" id="PS51092">
    <property type="entry name" value="FN2_2"/>
    <property type="match status" value="2"/>
</dbReference>
<evidence type="ECO:0000256" key="8">
    <source>
        <dbReference type="SAM" id="SignalP"/>
    </source>
</evidence>
<feature type="disulfide bond" evidence="7">
    <location>
        <begin position="104"/>
        <end position="131"/>
    </location>
</feature>
<dbReference type="CDD" id="cd00062">
    <property type="entry name" value="FN2"/>
    <property type="match status" value="1"/>
</dbReference>
<proteinExistence type="inferred from homology"/>
<evidence type="ECO:0000259" key="9">
    <source>
        <dbReference type="PROSITE" id="PS51092"/>
    </source>
</evidence>
<dbReference type="PANTHER" id="PTHR22918">
    <property type="entry name" value="SEMINAL PLASMA PROTEIN"/>
    <property type="match status" value="1"/>
</dbReference>
<dbReference type="InterPro" id="IPR013806">
    <property type="entry name" value="Kringle-like"/>
</dbReference>
<dbReference type="SUPFAM" id="SSF57440">
    <property type="entry name" value="Kringle-like"/>
    <property type="match status" value="2"/>
</dbReference>
<feature type="domain" description="Fibronectin type-II" evidence="9">
    <location>
        <begin position="85"/>
        <end position="131"/>
    </location>
</feature>
<reference evidence="11" key="1">
    <citation type="submission" date="2025-08" db="UniProtKB">
        <authorList>
            <consortium name="RefSeq"/>
        </authorList>
    </citation>
    <scope>IDENTIFICATION</scope>
    <source>
        <tissue evidence="11">Ear skin</tissue>
    </source>
</reference>
<feature type="disulfide bond" evidence="7">
    <location>
        <begin position="90"/>
        <end position="116"/>
    </location>
</feature>
<dbReference type="GO" id="GO:1902492">
    <property type="term" value="P:positive regulation of sperm capacitation"/>
    <property type="evidence" value="ECO:0007669"/>
    <property type="project" value="UniProtKB-ARBA"/>
</dbReference>
<keyword evidence="8" id="KW-0732">Signal</keyword>
<dbReference type="RefSeq" id="XP_032341798.1">
    <property type="nucleotide sequence ID" value="XM_032485907.1"/>
</dbReference>
<keyword evidence="3" id="KW-0964">Secreted</keyword>
<dbReference type="SMART" id="SM00059">
    <property type="entry name" value="FN2"/>
    <property type="match status" value="2"/>
</dbReference>
<organism evidence="10 11">
    <name type="scientific">Camelus ferus</name>
    <name type="common">Wild bactrian camel</name>
    <name type="synonym">Camelus bactrianus ferus</name>
    <dbReference type="NCBI Taxonomy" id="419612"/>
    <lineage>
        <taxon>Eukaryota</taxon>
        <taxon>Metazoa</taxon>
        <taxon>Chordata</taxon>
        <taxon>Craniata</taxon>
        <taxon>Vertebrata</taxon>
        <taxon>Euteleostomi</taxon>
        <taxon>Mammalia</taxon>
        <taxon>Eutheria</taxon>
        <taxon>Laurasiatheria</taxon>
        <taxon>Artiodactyla</taxon>
        <taxon>Tylopoda</taxon>
        <taxon>Camelidae</taxon>
        <taxon>Camelus</taxon>
    </lineage>
</organism>
<comment type="caution">
    <text evidence="7">Lacks conserved residue(s) required for the propagation of feature annotation.</text>
</comment>
<evidence type="ECO:0000256" key="7">
    <source>
        <dbReference type="PROSITE-ProRule" id="PRU00479"/>
    </source>
</evidence>
<dbReference type="GeneID" id="102524381"/>
<dbReference type="PANTHER" id="PTHR22918:SF3">
    <property type="entry name" value="SEMINAL PLASMA PROTEIN HSP-1"/>
    <property type="match status" value="1"/>
</dbReference>
<dbReference type="AlphaFoldDB" id="A0A8B8TJ21"/>
<sequence length="131" mass="15503">MAPCLALFLIWAGASVFLLLEPVNGDELLPANFSVSYKSCPETECVFPFVYENRKYFDCTRRGSIMYWCSLDTEYKENWKYCRNKDFARCYFPFIYHNKVYDNCTTLGSFNGKPWCSLSPNYDEDKVWKYC</sequence>
<feature type="signal peptide" evidence="8">
    <location>
        <begin position="1"/>
        <end position="25"/>
    </location>
</feature>
<dbReference type="GO" id="GO:0007338">
    <property type="term" value="P:single fertilization"/>
    <property type="evidence" value="ECO:0007669"/>
    <property type="project" value="UniProtKB-KW"/>
</dbReference>
<accession>A0A8B8TJ21</accession>
<evidence type="ECO:0000313" key="10">
    <source>
        <dbReference type="Proteomes" id="UP000694856"/>
    </source>
</evidence>
<dbReference type="Proteomes" id="UP000694856">
    <property type="component" value="Chromosome 9"/>
</dbReference>
<dbReference type="FunFam" id="2.10.10.10:FF:000003">
    <property type="entry name" value="binder of sperm protein homolog 1"/>
    <property type="match status" value="1"/>
</dbReference>
<evidence type="ECO:0000256" key="6">
    <source>
        <dbReference type="ARBA" id="ARBA00023279"/>
    </source>
</evidence>
<feature type="domain" description="Fibronectin type-II" evidence="9">
    <location>
        <begin position="40"/>
        <end position="84"/>
    </location>
</feature>
<protein>
    <submittedName>
        <fullName evidence="11">Seminal plasma protein A3-like</fullName>
    </submittedName>
</protein>
<feature type="chain" id="PRO_5034735367" evidence="8">
    <location>
        <begin position="26"/>
        <end position="131"/>
    </location>
</feature>
<dbReference type="Pfam" id="PF00040">
    <property type="entry name" value="fn2"/>
    <property type="match status" value="2"/>
</dbReference>
<evidence type="ECO:0000256" key="4">
    <source>
        <dbReference type="ARBA" id="ARBA00022737"/>
    </source>
</evidence>
<dbReference type="GO" id="GO:0048240">
    <property type="term" value="P:sperm capacitation"/>
    <property type="evidence" value="ECO:0007669"/>
    <property type="project" value="TreeGrafter"/>
</dbReference>
<dbReference type="GO" id="GO:0009986">
    <property type="term" value="C:cell surface"/>
    <property type="evidence" value="ECO:0007669"/>
    <property type="project" value="TreeGrafter"/>
</dbReference>
<keyword evidence="6" id="KW-0278">Fertilization</keyword>
<dbReference type="InterPro" id="IPR036943">
    <property type="entry name" value="FN_type2_sf"/>
</dbReference>
<dbReference type="PRINTS" id="PR00013">
    <property type="entry name" value="FNTYPEII"/>
</dbReference>
<comment type="similarity">
    <text evidence="2">Belongs to the seminal plasma protein family.</text>
</comment>
<dbReference type="GO" id="GO:0008201">
    <property type="term" value="F:heparin binding"/>
    <property type="evidence" value="ECO:0007669"/>
    <property type="project" value="TreeGrafter"/>
</dbReference>
<evidence type="ECO:0000256" key="3">
    <source>
        <dbReference type="ARBA" id="ARBA00022525"/>
    </source>
</evidence>
<keyword evidence="10" id="KW-1185">Reference proteome</keyword>
<dbReference type="GO" id="GO:0033700">
    <property type="term" value="P:phospholipid efflux"/>
    <property type="evidence" value="ECO:0007669"/>
    <property type="project" value="UniProtKB-ARBA"/>
</dbReference>
<evidence type="ECO:0000256" key="2">
    <source>
        <dbReference type="ARBA" id="ARBA00010011"/>
    </source>
</evidence>